<evidence type="ECO:0000313" key="9">
    <source>
        <dbReference type="Proteomes" id="UP000253759"/>
    </source>
</evidence>
<dbReference type="SUPFAM" id="SSF53807">
    <property type="entry name" value="Helical backbone' metal receptor"/>
    <property type="match status" value="1"/>
</dbReference>
<reference evidence="9" key="1">
    <citation type="submission" date="2018-07" db="EMBL/GenBank/DDBJ databases">
        <authorList>
            <person name="Liu B.-T."/>
            <person name="Du Z."/>
        </authorList>
    </citation>
    <scope>NUCLEOTIDE SEQUENCE [LARGE SCALE GENOMIC DNA]</scope>
    <source>
        <strain evidence="9">XYN52</strain>
    </source>
</reference>
<dbReference type="GO" id="GO:1901678">
    <property type="term" value="P:iron coordination entity transport"/>
    <property type="evidence" value="ECO:0007669"/>
    <property type="project" value="UniProtKB-ARBA"/>
</dbReference>
<protein>
    <submittedName>
        <fullName evidence="8">Iron-siderophore ABC transporter substrate-binding protein</fullName>
    </submittedName>
</protein>
<gene>
    <name evidence="8" type="ORF">DVH29_12865</name>
</gene>
<dbReference type="PANTHER" id="PTHR30532">
    <property type="entry name" value="IRON III DICITRATE-BINDING PERIPLASMIC PROTEIN"/>
    <property type="match status" value="1"/>
</dbReference>
<evidence type="ECO:0000256" key="3">
    <source>
        <dbReference type="ARBA" id="ARBA00022448"/>
    </source>
</evidence>
<comment type="subcellular location">
    <subcellularLocation>
        <location evidence="1">Cell envelope</location>
    </subcellularLocation>
</comment>
<evidence type="ECO:0000313" key="8">
    <source>
        <dbReference type="EMBL" id="RDE08147.1"/>
    </source>
</evidence>
<keyword evidence="3" id="KW-0813">Transport</keyword>
<evidence type="ECO:0000256" key="2">
    <source>
        <dbReference type="ARBA" id="ARBA00008814"/>
    </source>
</evidence>
<dbReference type="Gene3D" id="3.40.50.1980">
    <property type="entry name" value="Nitrogenase molybdenum iron protein domain"/>
    <property type="match status" value="2"/>
</dbReference>
<dbReference type="InterPro" id="IPR051313">
    <property type="entry name" value="Bact_iron-sidero_bind"/>
</dbReference>
<proteinExistence type="inferred from homology"/>
<feature type="domain" description="Fe/B12 periplasmic-binding" evidence="7">
    <location>
        <begin position="54"/>
        <end position="331"/>
    </location>
</feature>
<name>A0A369W2G4_9HYPH</name>
<comment type="caution">
    <text evidence="8">The sequence shown here is derived from an EMBL/GenBank/DDBJ whole genome shotgun (WGS) entry which is preliminary data.</text>
</comment>
<evidence type="ECO:0000259" key="7">
    <source>
        <dbReference type="PROSITE" id="PS50983"/>
    </source>
</evidence>
<keyword evidence="5 6" id="KW-0732">Signal</keyword>
<dbReference type="Proteomes" id="UP000253759">
    <property type="component" value="Unassembled WGS sequence"/>
</dbReference>
<dbReference type="InterPro" id="IPR002491">
    <property type="entry name" value="ABC_transptr_periplasmic_BD"/>
</dbReference>
<keyword evidence="4" id="KW-0408">Iron</keyword>
<sequence length="340" mass="36911">MKVGLSLGEPFMFKIAGAALVALTALAAPALAQNFPVTIDHFYGSTTIEQQPQRVVSVGLHEQDFLYALGIAPVGVKEWFRNKPFATFEWADEARIALGAEPEVMSGDGINYEWVLAQDPDLIVATYYWLDEDIYERLSAIAPVVANPAGFDAWAAPWQAELAIIDQATSGNTEKSDAIVAEFAERYAEVRAQYPELEGKTGTNIYYNGDGTFTAWGPNDLASTFLTDLGLVFPPALEALAQEDNRIDISAENIDLLEMDVAVFPISNPADSEQHVLEAMPVYQSLDIAREGRTVWLDDGDGLAYAAMSWQTPLSLGYLLDILPAQLAAAADGDPATQAE</sequence>
<dbReference type="AlphaFoldDB" id="A0A369W2G4"/>
<keyword evidence="4" id="KW-0406">Ion transport</keyword>
<dbReference type="Pfam" id="PF01497">
    <property type="entry name" value="Peripla_BP_2"/>
    <property type="match status" value="1"/>
</dbReference>
<evidence type="ECO:0000256" key="1">
    <source>
        <dbReference type="ARBA" id="ARBA00004196"/>
    </source>
</evidence>
<comment type="similarity">
    <text evidence="2">Belongs to the bacterial solute-binding protein 8 family.</text>
</comment>
<evidence type="ECO:0000256" key="4">
    <source>
        <dbReference type="ARBA" id="ARBA00022496"/>
    </source>
</evidence>
<evidence type="ECO:0000256" key="6">
    <source>
        <dbReference type="SAM" id="SignalP"/>
    </source>
</evidence>
<evidence type="ECO:0000256" key="5">
    <source>
        <dbReference type="ARBA" id="ARBA00022729"/>
    </source>
</evidence>
<keyword evidence="4" id="KW-0410">Iron transport</keyword>
<feature type="signal peptide" evidence="6">
    <location>
        <begin position="1"/>
        <end position="32"/>
    </location>
</feature>
<dbReference type="PANTHER" id="PTHR30532:SF24">
    <property type="entry name" value="FERRIC ENTEROBACTIN-BINDING PERIPLASMIC PROTEIN FEPB"/>
    <property type="match status" value="1"/>
</dbReference>
<accession>A0A369W2G4</accession>
<organism evidence="8 9">
    <name type="scientific">Pelagibacterium lacus</name>
    <dbReference type="NCBI Taxonomy" id="2282655"/>
    <lineage>
        <taxon>Bacteria</taxon>
        <taxon>Pseudomonadati</taxon>
        <taxon>Pseudomonadota</taxon>
        <taxon>Alphaproteobacteria</taxon>
        <taxon>Hyphomicrobiales</taxon>
        <taxon>Devosiaceae</taxon>
        <taxon>Pelagibacterium</taxon>
    </lineage>
</organism>
<dbReference type="PROSITE" id="PS50983">
    <property type="entry name" value="FE_B12_PBP"/>
    <property type="match status" value="1"/>
</dbReference>
<keyword evidence="9" id="KW-1185">Reference proteome</keyword>
<feature type="chain" id="PRO_5016762310" evidence="6">
    <location>
        <begin position="33"/>
        <end position="340"/>
    </location>
</feature>
<dbReference type="GO" id="GO:0030288">
    <property type="term" value="C:outer membrane-bounded periplasmic space"/>
    <property type="evidence" value="ECO:0007669"/>
    <property type="project" value="TreeGrafter"/>
</dbReference>
<dbReference type="EMBL" id="QQNH01000022">
    <property type="protein sequence ID" value="RDE08147.1"/>
    <property type="molecule type" value="Genomic_DNA"/>
</dbReference>